<comment type="caution">
    <text evidence="1">The sequence shown here is derived from an EMBL/GenBank/DDBJ whole genome shotgun (WGS) entry which is preliminary data.</text>
</comment>
<organism evidence="1 2">
    <name type="scientific">Modicella reniformis</name>
    <dbReference type="NCBI Taxonomy" id="1440133"/>
    <lineage>
        <taxon>Eukaryota</taxon>
        <taxon>Fungi</taxon>
        <taxon>Fungi incertae sedis</taxon>
        <taxon>Mucoromycota</taxon>
        <taxon>Mortierellomycotina</taxon>
        <taxon>Mortierellomycetes</taxon>
        <taxon>Mortierellales</taxon>
        <taxon>Mortierellaceae</taxon>
        <taxon>Modicella</taxon>
    </lineage>
</organism>
<reference evidence="1" key="1">
    <citation type="journal article" date="2020" name="Fungal Divers.">
        <title>Resolving the Mortierellaceae phylogeny through synthesis of multi-gene phylogenetics and phylogenomics.</title>
        <authorList>
            <person name="Vandepol N."/>
            <person name="Liber J."/>
            <person name="Desiro A."/>
            <person name="Na H."/>
            <person name="Kennedy M."/>
            <person name="Barry K."/>
            <person name="Grigoriev I.V."/>
            <person name="Miller A.N."/>
            <person name="O'Donnell K."/>
            <person name="Stajich J.E."/>
            <person name="Bonito G."/>
        </authorList>
    </citation>
    <scope>NUCLEOTIDE SEQUENCE</scope>
    <source>
        <strain evidence="1">MES-2147</strain>
    </source>
</reference>
<dbReference type="EMBL" id="JAAAHW010000322">
    <property type="protein sequence ID" value="KAG0003747.1"/>
    <property type="molecule type" value="Genomic_DNA"/>
</dbReference>
<name>A0A9P6MJ63_9FUNG</name>
<evidence type="ECO:0000313" key="1">
    <source>
        <dbReference type="EMBL" id="KAG0003747.1"/>
    </source>
</evidence>
<gene>
    <name evidence="1" type="ORF">BGZ65_001381</name>
</gene>
<protein>
    <submittedName>
        <fullName evidence="1">Uncharacterized protein</fullName>
    </submittedName>
</protein>
<dbReference type="OrthoDB" id="6105938at2759"/>
<dbReference type="AlphaFoldDB" id="A0A9P6MJ63"/>
<sequence>MDYFAAFPDFTINPGEQRVKAFKRLAKSQKWSIERRTSERTKFHKLVVEDLNGLFNKLEHFQDLCDNLFPLEPTPTSISQCKKLLQSKFVNIWDIFEGDYKCFDTYAEFRKYTTKGRIFNRNLAKGLFFNVFLRKL</sequence>
<dbReference type="PANTHER" id="PTHR38846">
    <property type="entry name" value="C3H1-TYPE DOMAIN-CONTAINING PROTEIN"/>
    <property type="match status" value="1"/>
</dbReference>
<dbReference type="PANTHER" id="PTHR38846:SF1">
    <property type="entry name" value="C3H1-TYPE DOMAIN-CONTAINING PROTEIN"/>
    <property type="match status" value="1"/>
</dbReference>
<proteinExistence type="predicted"/>
<dbReference type="Proteomes" id="UP000749646">
    <property type="component" value="Unassembled WGS sequence"/>
</dbReference>
<evidence type="ECO:0000313" key="2">
    <source>
        <dbReference type="Proteomes" id="UP000749646"/>
    </source>
</evidence>
<accession>A0A9P6MJ63</accession>
<keyword evidence="2" id="KW-1185">Reference proteome</keyword>